<dbReference type="AlphaFoldDB" id="A0A645IE78"/>
<protein>
    <recommendedName>
        <fullName evidence="2">Tripartite tricarboxylate transporter family receptor</fullName>
    </recommendedName>
</protein>
<evidence type="ECO:0000313" key="1">
    <source>
        <dbReference type="EMBL" id="MPN49142.1"/>
    </source>
</evidence>
<name>A0A645IE78_9ZZZZ</name>
<organism evidence="1">
    <name type="scientific">bioreactor metagenome</name>
    <dbReference type="NCBI Taxonomy" id="1076179"/>
    <lineage>
        <taxon>unclassified sequences</taxon>
        <taxon>metagenomes</taxon>
        <taxon>ecological metagenomes</taxon>
    </lineage>
</organism>
<dbReference type="PANTHER" id="PTHR42928">
    <property type="entry name" value="TRICARBOXYLATE-BINDING PROTEIN"/>
    <property type="match status" value="1"/>
</dbReference>
<reference evidence="1" key="1">
    <citation type="submission" date="2019-08" db="EMBL/GenBank/DDBJ databases">
        <authorList>
            <person name="Kucharzyk K."/>
            <person name="Murdoch R.W."/>
            <person name="Higgins S."/>
            <person name="Loffler F."/>
        </authorList>
    </citation>
    <scope>NUCLEOTIDE SEQUENCE</scope>
</reference>
<proteinExistence type="predicted"/>
<dbReference type="PANTHER" id="PTHR42928:SF5">
    <property type="entry name" value="BLR1237 PROTEIN"/>
    <property type="match status" value="1"/>
</dbReference>
<accession>A0A645IE78</accession>
<dbReference type="EMBL" id="VSSQ01112130">
    <property type="protein sequence ID" value="MPN49142.1"/>
    <property type="molecule type" value="Genomic_DNA"/>
</dbReference>
<comment type="caution">
    <text evidence="1">The sequence shown here is derived from an EMBL/GenBank/DDBJ whole genome shotgun (WGS) entry which is preliminary data.</text>
</comment>
<dbReference type="Gene3D" id="3.40.190.150">
    <property type="entry name" value="Bordetella uptake gene, domain 1"/>
    <property type="match status" value="1"/>
</dbReference>
<sequence length="69" mass="7528">MGPAGLPQDVVTKLNAAVNEIMASPEVKAKLLTLDQYPFTSTPAQFKDYIQKQSAHWAGVIKKSNIVLD</sequence>
<evidence type="ECO:0008006" key="2">
    <source>
        <dbReference type="Google" id="ProtNLM"/>
    </source>
</evidence>
<dbReference type="InterPro" id="IPR042100">
    <property type="entry name" value="Bug_dom1"/>
</dbReference>
<dbReference type="Pfam" id="PF03401">
    <property type="entry name" value="TctC"/>
    <property type="match status" value="1"/>
</dbReference>
<dbReference type="InterPro" id="IPR005064">
    <property type="entry name" value="BUG"/>
</dbReference>
<gene>
    <name evidence="1" type="ORF">SDC9_196755</name>
</gene>